<comment type="caution">
    <text evidence="1">The sequence shown here is derived from an EMBL/GenBank/DDBJ whole genome shotgun (WGS) entry which is preliminary data.</text>
</comment>
<dbReference type="EMBL" id="JAUSUO010000003">
    <property type="protein sequence ID" value="MDQ0342896.1"/>
    <property type="molecule type" value="Genomic_DNA"/>
</dbReference>
<reference evidence="1 2" key="1">
    <citation type="submission" date="2023-07" db="EMBL/GenBank/DDBJ databases">
        <title>Genomic Encyclopedia of Type Strains, Phase IV (KMG-IV): sequencing the most valuable type-strain genomes for metagenomic binning, comparative biology and taxonomic classification.</title>
        <authorList>
            <person name="Goeker M."/>
        </authorList>
    </citation>
    <scope>NUCLEOTIDE SEQUENCE [LARGE SCALE GENOMIC DNA]</scope>
    <source>
        <strain evidence="1 2">DSM 27848</strain>
    </source>
</reference>
<proteinExistence type="predicted"/>
<evidence type="ECO:0000313" key="1">
    <source>
        <dbReference type="EMBL" id="MDQ0342896.1"/>
    </source>
</evidence>
<sequence length="32" mass="3958">MLPFIFYNFMSKKQLFFKLSAYLQFDYGKINN</sequence>
<gene>
    <name evidence="1" type="ORF">J2S14_001710</name>
</gene>
<name>A0ABU0D3E3_9BACI</name>
<protein>
    <submittedName>
        <fullName evidence="1">Uncharacterized protein</fullName>
    </submittedName>
</protein>
<accession>A0ABU0D3E3</accession>
<organism evidence="1 2">
    <name type="scientific">Lederbergia wuyishanensis</name>
    <dbReference type="NCBI Taxonomy" id="1347903"/>
    <lineage>
        <taxon>Bacteria</taxon>
        <taxon>Bacillati</taxon>
        <taxon>Bacillota</taxon>
        <taxon>Bacilli</taxon>
        <taxon>Bacillales</taxon>
        <taxon>Bacillaceae</taxon>
        <taxon>Lederbergia</taxon>
    </lineage>
</organism>
<keyword evidence="2" id="KW-1185">Reference proteome</keyword>
<dbReference type="Proteomes" id="UP001232343">
    <property type="component" value="Unassembled WGS sequence"/>
</dbReference>
<evidence type="ECO:0000313" key="2">
    <source>
        <dbReference type="Proteomes" id="UP001232343"/>
    </source>
</evidence>